<dbReference type="AlphaFoldDB" id="A0A0N8VB87"/>
<dbReference type="RefSeq" id="WP_055064247.1">
    <property type="nucleotide sequence ID" value="NZ_LBGP01000007.1"/>
</dbReference>
<gene>
    <name evidence="2" type="ORF">XV92_04355</name>
</gene>
<sequence>MHRKTLLLFLLAILSGCDHQAAIEDDFASYLTRIANVQEQAAFTPPVWTAQSVSPKRELMTPLEPLTIGLLDSYELRQCGLFERIAQRNSILGKVQDAFREWDFQIALLNGLDTCLLEPKLSPALKAQLLEIKVIKQQELPSRWNNLLYTSDVMRSQLSGAKWYDANWSTDELLFALQQLNQIDINIKQRLPIPELSLFTQQEILEKQRLLGHLKFSLDRATNWLDTLSRQLIDHDDVILCGVNRNQTKLTYLRNVFQSQYIEKVQPYLASLDQAYYQFAPQLSLFNQLNSPFPIQASHQRFRDAVQKHAHYWQQLFKRCSITVGANQ</sequence>
<evidence type="ECO:0000313" key="3">
    <source>
        <dbReference type="Proteomes" id="UP000050491"/>
    </source>
</evidence>
<name>A0A0N8VB87_VIBMT</name>
<evidence type="ECO:0008006" key="4">
    <source>
        <dbReference type="Google" id="ProtNLM"/>
    </source>
</evidence>
<proteinExistence type="predicted"/>
<keyword evidence="1" id="KW-0732">Signal</keyword>
<organism evidence="2 3">
    <name type="scientific">Vibrio metoecus</name>
    <dbReference type="NCBI Taxonomy" id="1481663"/>
    <lineage>
        <taxon>Bacteria</taxon>
        <taxon>Pseudomonadati</taxon>
        <taxon>Pseudomonadota</taxon>
        <taxon>Gammaproteobacteria</taxon>
        <taxon>Vibrionales</taxon>
        <taxon>Vibrionaceae</taxon>
        <taxon>Vibrio</taxon>
    </lineage>
</organism>
<dbReference type="EMBL" id="LBGP01000007">
    <property type="protein sequence ID" value="KQB03307.1"/>
    <property type="molecule type" value="Genomic_DNA"/>
</dbReference>
<evidence type="ECO:0000256" key="1">
    <source>
        <dbReference type="SAM" id="SignalP"/>
    </source>
</evidence>
<dbReference type="Proteomes" id="UP000050491">
    <property type="component" value="Unassembled WGS sequence"/>
</dbReference>
<dbReference type="OrthoDB" id="5760979at2"/>
<dbReference type="Pfam" id="PF11279">
    <property type="entry name" value="DUF3080"/>
    <property type="match status" value="1"/>
</dbReference>
<comment type="caution">
    <text evidence="2">The sequence shown here is derived from an EMBL/GenBank/DDBJ whole genome shotgun (WGS) entry which is preliminary data.</text>
</comment>
<accession>A0A0N8VB87</accession>
<dbReference type="PATRIC" id="fig|1481663.12.peg.3387"/>
<reference evidence="2 3" key="1">
    <citation type="journal article" date="2015" name="Genome Biol. Evol.">
        <title>The Dynamics of Genetic Interactions between Vibrio metoecus and Vibrio cholerae, Two Close Relatives Co-Occurring in the Environment.</title>
        <authorList>
            <person name="Orata F.D."/>
            <person name="Kirchberger P.C."/>
            <person name="Meheust R."/>
            <person name="Barlow E.J."/>
            <person name="Tarr C.L."/>
            <person name="Boucher Y."/>
        </authorList>
    </citation>
    <scope>NUCLEOTIDE SEQUENCE [LARGE SCALE GENOMIC DNA]</scope>
    <source>
        <strain evidence="2 3">YB5B04</strain>
    </source>
</reference>
<dbReference type="InterPro" id="IPR021431">
    <property type="entry name" value="DUF3080"/>
</dbReference>
<dbReference type="PROSITE" id="PS51257">
    <property type="entry name" value="PROKAR_LIPOPROTEIN"/>
    <property type="match status" value="1"/>
</dbReference>
<feature type="signal peptide" evidence="1">
    <location>
        <begin position="1"/>
        <end position="21"/>
    </location>
</feature>
<feature type="chain" id="PRO_5006033116" description="DUF3080 domain-containing protein" evidence="1">
    <location>
        <begin position="22"/>
        <end position="328"/>
    </location>
</feature>
<evidence type="ECO:0000313" key="2">
    <source>
        <dbReference type="EMBL" id="KQB03307.1"/>
    </source>
</evidence>
<protein>
    <recommendedName>
        <fullName evidence="4">DUF3080 domain-containing protein</fullName>
    </recommendedName>
</protein>